<evidence type="ECO:0000256" key="6">
    <source>
        <dbReference type="ARBA" id="ARBA00023004"/>
    </source>
</evidence>
<evidence type="ECO:0000256" key="7">
    <source>
        <dbReference type="ARBA" id="ARBA00023065"/>
    </source>
</evidence>
<evidence type="ECO:0000256" key="11">
    <source>
        <dbReference type="PROSITE-ProRule" id="PRU01360"/>
    </source>
</evidence>
<gene>
    <name evidence="16" type="ORF">ABDJ38_01715</name>
</gene>
<reference evidence="16 17" key="1">
    <citation type="submission" date="2024-05" db="EMBL/GenBank/DDBJ databases">
        <authorList>
            <person name="Park S."/>
        </authorList>
    </citation>
    <scope>NUCLEOTIDE SEQUENCE [LARGE SCALE GENOMIC DNA]</scope>
    <source>
        <strain evidence="16 17">DGU5</strain>
    </source>
</reference>
<dbReference type="InterPro" id="IPR039426">
    <property type="entry name" value="TonB-dep_rcpt-like"/>
</dbReference>
<evidence type="ECO:0000256" key="2">
    <source>
        <dbReference type="ARBA" id="ARBA00022448"/>
    </source>
</evidence>
<evidence type="ECO:0000256" key="3">
    <source>
        <dbReference type="ARBA" id="ARBA00022452"/>
    </source>
</evidence>
<feature type="chain" id="PRO_5046513613" evidence="13">
    <location>
        <begin position="25"/>
        <end position="733"/>
    </location>
</feature>
<dbReference type="PROSITE" id="PS52016">
    <property type="entry name" value="TONB_DEPENDENT_REC_3"/>
    <property type="match status" value="1"/>
</dbReference>
<keyword evidence="8 12" id="KW-0798">TonB box</keyword>
<proteinExistence type="inferred from homology"/>
<keyword evidence="6" id="KW-0408">Iron</keyword>
<dbReference type="InterPro" id="IPR036942">
    <property type="entry name" value="Beta-barrel_TonB_sf"/>
</dbReference>
<dbReference type="RefSeq" id="WP_346783350.1">
    <property type="nucleotide sequence ID" value="NZ_JBDLBR010000001.1"/>
</dbReference>
<dbReference type="Gene3D" id="2.40.170.20">
    <property type="entry name" value="TonB-dependent receptor, beta-barrel domain"/>
    <property type="match status" value="1"/>
</dbReference>
<evidence type="ECO:0000313" key="16">
    <source>
        <dbReference type="EMBL" id="MEN7535888.1"/>
    </source>
</evidence>
<evidence type="ECO:0000256" key="10">
    <source>
        <dbReference type="ARBA" id="ARBA00023237"/>
    </source>
</evidence>
<keyword evidence="10 11" id="KW-0998">Cell outer membrane</keyword>
<comment type="similarity">
    <text evidence="11 12">Belongs to the TonB-dependent receptor family.</text>
</comment>
<sequence>MRRSLVLAMGCALGALVAPNGALAQQAAPDSSAPEGDAGDAIIVTAQRRAEVVQDVPLAITALGGDALEEEGVRDITNLSDLAPSLSITNNGGTPQVFMRGIGSTNTNANGDAAVAVHIDGVYLARANSLNAQFYDLARVEVVRGPQGTLYGRNATAGAINIITNQPRFTFEGAAAVEYGNYNTLVTSGMVNAPVSDTIAVRAAFQTVRHDGYLRTAEAPGVTGNDRNDQDDVSARLQVLFEPTERLRITARGDFTHLGGAGTALNAYPLPTGDPYESTAKLNVSRNNRIFGGSLELNYDFDFATLTYLGGYRELQLDITSENLTPGNNRPNYINNRQKSSSHELRLAGDLARLDWVVGAYLFDEKNIDDVNIGLANGTFLTFVQNPIKANSFALFGQATYELTDALRLTAGLRYTEDEKSNRGGTFFTTPEGEVIRQTAVNRADADWTSTDWKVGLEYDIGPDSLVYAQVATAYKAGGYFDGPAPNTYDPEEIVAYEIGSKNTFLDGDLVFNLSAFYNDYSDLQVSAVETIAGEAAQVTRNAGTATIYGVELETHLRVVENGGFSFVGSWLHARYDDFVLEQGDPFVNNPGNANVQRCYTADYSQPAPRRADFSGCALARTPEWSFTTGYTHSFDLSNGAAIEAQVQTRFESGKDLEFHGFASNYQDSFTKTDLSLTYVAPEAWRLQVYVRNLEDEAVKTVSNSNAQTGDSSIGTADYAPPRQYGVRLSATF</sequence>
<comment type="caution">
    <text evidence="16">The sequence shown here is derived from an EMBL/GenBank/DDBJ whole genome shotgun (WGS) entry which is preliminary data.</text>
</comment>
<dbReference type="Pfam" id="PF07715">
    <property type="entry name" value="Plug"/>
    <property type="match status" value="1"/>
</dbReference>
<dbReference type="InterPro" id="IPR000531">
    <property type="entry name" value="Beta-barrel_TonB"/>
</dbReference>
<feature type="signal peptide" evidence="13">
    <location>
        <begin position="1"/>
        <end position="24"/>
    </location>
</feature>
<evidence type="ECO:0000259" key="15">
    <source>
        <dbReference type="Pfam" id="PF07715"/>
    </source>
</evidence>
<evidence type="ECO:0000256" key="8">
    <source>
        <dbReference type="ARBA" id="ARBA00023077"/>
    </source>
</evidence>
<accession>A0ABV0CSP0</accession>
<keyword evidence="7" id="KW-0406">Ion transport</keyword>
<evidence type="ECO:0000256" key="12">
    <source>
        <dbReference type="RuleBase" id="RU003357"/>
    </source>
</evidence>
<keyword evidence="9 11" id="KW-0472">Membrane</keyword>
<dbReference type="PANTHER" id="PTHR32552:SF81">
    <property type="entry name" value="TONB-DEPENDENT OUTER MEMBRANE RECEPTOR"/>
    <property type="match status" value="1"/>
</dbReference>
<keyword evidence="4" id="KW-0410">Iron transport</keyword>
<dbReference type="PANTHER" id="PTHR32552">
    <property type="entry name" value="FERRICHROME IRON RECEPTOR-RELATED"/>
    <property type="match status" value="1"/>
</dbReference>
<evidence type="ECO:0000313" key="17">
    <source>
        <dbReference type="Proteomes" id="UP001484535"/>
    </source>
</evidence>
<keyword evidence="17" id="KW-1185">Reference proteome</keyword>
<dbReference type="InterPro" id="IPR012910">
    <property type="entry name" value="Plug_dom"/>
</dbReference>
<dbReference type="SUPFAM" id="SSF56935">
    <property type="entry name" value="Porins"/>
    <property type="match status" value="1"/>
</dbReference>
<dbReference type="EMBL" id="JBDLBR010000001">
    <property type="protein sequence ID" value="MEN7535888.1"/>
    <property type="molecule type" value="Genomic_DNA"/>
</dbReference>
<keyword evidence="16" id="KW-0675">Receptor</keyword>
<name>A0ABV0CSP0_9SPHN</name>
<protein>
    <submittedName>
        <fullName evidence="16">TonB-dependent receptor</fullName>
    </submittedName>
</protein>
<dbReference type="Pfam" id="PF00593">
    <property type="entry name" value="TonB_dep_Rec_b-barrel"/>
    <property type="match status" value="1"/>
</dbReference>
<evidence type="ECO:0000256" key="1">
    <source>
        <dbReference type="ARBA" id="ARBA00004571"/>
    </source>
</evidence>
<evidence type="ECO:0000259" key="14">
    <source>
        <dbReference type="Pfam" id="PF00593"/>
    </source>
</evidence>
<evidence type="ECO:0000256" key="5">
    <source>
        <dbReference type="ARBA" id="ARBA00022692"/>
    </source>
</evidence>
<feature type="domain" description="TonB-dependent receptor-like beta-barrel" evidence="14">
    <location>
        <begin position="270"/>
        <end position="694"/>
    </location>
</feature>
<evidence type="ECO:0000256" key="9">
    <source>
        <dbReference type="ARBA" id="ARBA00023136"/>
    </source>
</evidence>
<keyword evidence="5 11" id="KW-0812">Transmembrane</keyword>
<keyword evidence="3 11" id="KW-1134">Transmembrane beta strand</keyword>
<dbReference type="Proteomes" id="UP001484535">
    <property type="component" value="Unassembled WGS sequence"/>
</dbReference>
<evidence type="ECO:0000256" key="13">
    <source>
        <dbReference type="SAM" id="SignalP"/>
    </source>
</evidence>
<comment type="subcellular location">
    <subcellularLocation>
        <location evidence="1 11">Cell outer membrane</location>
        <topology evidence="1 11">Multi-pass membrane protein</topology>
    </subcellularLocation>
</comment>
<feature type="domain" description="TonB-dependent receptor plug" evidence="15">
    <location>
        <begin position="53"/>
        <end position="159"/>
    </location>
</feature>
<keyword evidence="13" id="KW-0732">Signal</keyword>
<keyword evidence="2 11" id="KW-0813">Transport</keyword>
<dbReference type="CDD" id="cd01347">
    <property type="entry name" value="ligand_gated_channel"/>
    <property type="match status" value="1"/>
</dbReference>
<organism evidence="16 17">
    <name type="scientific">Aurantiacibacter flavus</name>
    <dbReference type="NCBI Taxonomy" id="3145232"/>
    <lineage>
        <taxon>Bacteria</taxon>
        <taxon>Pseudomonadati</taxon>
        <taxon>Pseudomonadota</taxon>
        <taxon>Alphaproteobacteria</taxon>
        <taxon>Sphingomonadales</taxon>
        <taxon>Erythrobacteraceae</taxon>
        <taxon>Aurantiacibacter</taxon>
    </lineage>
</organism>
<evidence type="ECO:0000256" key="4">
    <source>
        <dbReference type="ARBA" id="ARBA00022496"/>
    </source>
</evidence>